<dbReference type="Proteomes" id="UP000243217">
    <property type="component" value="Unassembled WGS sequence"/>
</dbReference>
<dbReference type="EMBL" id="JNBS01002004">
    <property type="protein sequence ID" value="OQR95938.1"/>
    <property type="molecule type" value="Genomic_DNA"/>
</dbReference>
<keyword evidence="2" id="KW-0472">Membrane</keyword>
<keyword evidence="2" id="KW-0812">Transmembrane</keyword>
<gene>
    <name evidence="3" type="ORF">THRCLA_07448</name>
</gene>
<keyword evidence="1" id="KW-0175">Coiled coil</keyword>
<sequence>MNSQVDRQPSYGPSVTDVTAQFAKKAWESPSVRRLTVLWLLGLFLMLLAPAPVKVSEEMKQQYESMVVEAAHVENYGETWAEVVSAEEDLQRVKVWFWRFRPEHRQQVYVQQTIVDAAREKLEALEQQREQKMREAKAFVGLWSDHAVDEARDRFWTSFESGKVFASRRTFWQMVFTVLDSREENIYGLIIQWIFVTIINFTFGLIGSLFYFTFSVISMVFTYQPDPLSATAFICLALLGAISLVATYLLGIYAMAAGAVYGVGKLAANNARLEYERHSRLRSNHAHHD</sequence>
<organism evidence="3 4">
    <name type="scientific">Thraustotheca clavata</name>
    <dbReference type="NCBI Taxonomy" id="74557"/>
    <lineage>
        <taxon>Eukaryota</taxon>
        <taxon>Sar</taxon>
        <taxon>Stramenopiles</taxon>
        <taxon>Oomycota</taxon>
        <taxon>Saprolegniomycetes</taxon>
        <taxon>Saprolegniales</taxon>
        <taxon>Achlyaceae</taxon>
        <taxon>Thraustotheca</taxon>
    </lineage>
</organism>
<reference evidence="3 4" key="1">
    <citation type="journal article" date="2014" name="Genome Biol. Evol.">
        <title>The secreted proteins of Achlya hypogyna and Thraustotheca clavata identify the ancestral oomycete secretome and reveal gene acquisitions by horizontal gene transfer.</title>
        <authorList>
            <person name="Misner I."/>
            <person name="Blouin N."/>
            <person name="Leonard G."/>
            <person name="Richards T.A."/>
            <person name="Lane C.E."/>
        </authorList>
    </citation>
    <scope>NUCLEOTIDE SEQUENCE [LARGE SCALE GENOMIC DNA]</scope>
    <source>
        <strain evidence="3 4">ATCC 34112</strain>
    </source>
</reference>
<evidence type="ECO:0000256" key="1">
    <source>
        <dbReference type="SAM" id="Coils"/>
    </source>
</evidence>
<feature type="transmembrane region" description="Helical" evidence="2">
    <location>
        <begin position="35"/>
        <end position="53"/>
    </location>
</feature>
<accession>A0A1V9ZD78</accession>
<proteinExistence type="predicted"/>
<evidence type="ECO:0008006" key="5">
    <source>
        <dbReference type="Google" id="ProtNLM"/>
    </source>
</evidence>
<feature type="coiled-coil region" evidence="1">
    <location>
        <begin position="115"/>
        <end position="142"/>
    </location>
</feature>
<feature type="transmembrane region" description="Helical" evidence="2">
    <location>
        <begin position="186"/>
        <end position="210"/>
    </location>
</feature>
<dbReference type="OrthoDB" id="202063at2759"/>
<dbReference type="AlphaFoldDB" id="A0A1V9ZD78"/>
<evidence type="ECO:0000313" key="3">
    <source>
        <dbReference type="EMBL" id="OQR95938.1"/>
    </source>
</evidence>
<name>A0A1V9ZD78_9STRA</name>
<keyword evidence="4" id="KW-1185">Reference proteome</keyword>
<evidence type="ECO:0000313" key="4">
    <source>
        <dbReference type="Proteomes" id="UP000243217"/>
    </source>
</evidence>
<feature type="transmembrane region" description="Helical" evidence="2">
    <location>
        <begin position="230"/>
        <end position="263"/>
    </location>
</feature>
<comment type="caution">
    <text evidence="3">The sequence shown here is derived from an EMBL/GenBank/DDBJ whole genome shotgun (WGS) entry which is preliminary data.</text>
</comment>
<protein>
    <recommendedName>
        <fullName evidence="5">Transmembrane protein</fullName>
    </recommendedName>
</protein>
<evidence type="ECO:0000256" key="2">
    <source>
        <dbReference type="SAM" id="Phobius"/>
    </source>
</evidence>
<keyword evidence="2" id="KW-1133">Transmembrane helix</keyword>